<reference evidence="5 6" key="1">
    <citation type="submission" date="2018-06" db="EMBL/GenBank/DDBJ databases">
        <authorList>
            <consortium name="Pathogen Informatics"/>
            <person name="Doyle S."/>
        </authorList>
    </citation>
    <scope>NUCLEOTIDE SEQUENCE [LARGE SCALE GENOMIC DNA]</scope>
    <source>
        <strain evidence="5 6">NCTC13456</strain>
    </source>
</reference>
<dbReference type="Pfam" id="PF13100">
    <property type="entry name" value="OstA_2"/>
    <property type="match status" value="1"/>
</dbReference>
<keyword evidence="1" id="KW-0998">Cell outer membrane</keyword>
<dbReference type="InterPro" id="IPR005653">
    <property type="entry name" value="OstA-like_N"/>
</dbReference>
<proteinExistence type="predicted"/>
<accession>A0A376GHB4</accession>
<keyword evidence="1" id="KW-0472">Membrane</keyword>
<dbReference type="GO" id="GO:0009279">
    <property type="term" value="C:cell outer membrane"/>
    <property type="evidence" value="ECO:0007669"/>
    <property type="project" value="TreeGrafter"/>
</dbReference>
<feature type="signal peptide" evidence="2">
    <location>
        <begin position="1"/>
        <end position="29"/>
    </location>
</feature>
<sequence>MLINYINRNKTGLKVAFLLSCFMTISAFAQQKPKKEKVNLRHADLVEHDPKRFEGNDFLSGNVVIEYKGDVISADSAVLYRDKNLAVVWSNARLVSKDKTITAHKMEYDGNTTIAKAFKDVVLTDPSSRITADYMDYNRTTEIATGIGKVEVKTPTQQISSEKMIYERLTGNIIVNDTYKTIGSDGTLVEGRNVVYNVKSKSANFGSEVFITNKDYTIYSRKMTTNDITGITTFRDYSKITRRNDPSQYIITSDGDFNKKTGEAWLRGNSKVYYQNKTLTAKKLYFNDKTGFGKGEGDVFLDDPLEKRFLKGDYGEAFKYLDSAFVTKNAYAVKAFDKDSLYISADTLLAVKRHDVDSTSLVKAFHKARFYKSNANGKADSLVYNQTKGLMQFYKDPILFSGDNQVTGDYIEAYTNAKTEKLDSMKVFNNAFVIAKVDSLVENEYHQIKGKYLTVLFQDDKIDFINVEENAVALTYMDDTDQKTKVKERYGVNISYCGIIEVDVVGKDVELVACRIKSDGKMYPLSKFPEEMRYLPDFKWRISERLNTWRDIFIESK</sequence>
<protein>
    <submittedName>
        <fullName evidence="5">Organic solvent tolerance protein OstA</fullName>
    </submittedName>
</protein>
<feature type="domain" description="Organic solvent tolerance-like N-terminal" evidence="3">
    <location>
        <begin position="256"/>
        <end position="417"/>
    </location>
</feature>
<dbReference type="STRING" id="343874.GCA_000805695_02157"/>
<organism evidence="5 6">
    <name type="scientific">Empedobacter falsenii</name>
    <dbReference type="NCBI Taxonomy" id="343874"/>
    <lineage>
        <taxon>Bacteria</taxon>
        <taxon>Pseudomonadati</taxon>
        <taxon>Bacteroidota</taxon>
        <taxon>Flavobacteriia</taxon>
        <taxon>Flavobacteriales</taxon>
        <taxon>Weeksellaceae</taxon>
        <taxon>Empedobacter</taxon>
    </lineage>
</organism>
<dbReference type="Proteomes" id="UP000254737">
    <property type="component" value="Unassembled WGS sequence"/>
</dbReference>
<dbReference type="PANTHER" id="PTHR30189:SF1">
    <property type="entry name" value="LPS-ASSEMBLY PROTEIN LPTD"/>
    <property type="match status" value="1"/>
</dbReference>
<feature type="domain" description="Organic solvent tolerance-like N-terminal" evidence="4">
    <location>
        <begin position="35"/>
        <end position="177"/>
    </location>
</feature>
<evidence type="ECO:0000256" key="1">
    <source>
        <dbReference type="ARBA" id="ARBA00023237"/>
    </source>
</evidence>
<dbReference type="AlphaFoldDB" id="A0A376GHB4"/>
<keyword evidence="2" id="KW-0732">Signal</keyword>
<evidence type="ECO:0000259" key="3">
    <source>
        <dbReference type="Pfam" id="PF03968"/>
    </source>
</evidence>
<dbReference type="EMBL" id="UFXS01000001">
    <property type="protein sequence ID" value="STD58752.1"/>
    <property type="molecule type" value="Genomic_DNA"/>
</dbReference>
<name>A0A376GHB4_9FLAO</name>
<feature type="chain" id="PRO_5016722407" evidence="2">
    <location>
        <begin position="30"/>
        <end position="557"/>
    </location>
</feature>
<evidence type="ECO:0000313" key="6">
    <source>
        <dbReference type="Proteomes" id="UP000254737"/>
    </source>
</evidence>
<dbReference type="Gene3D" id="2.60.450.10">
    <property type="entry name" value="Lipopolysaccharide (LPS) transport protein A like domain"/>
    <property type="match status" value="3"/>
</dbReference>
<gene>
    <name evidence="5" type="ORF">NCTC13456_02379</name>
</gene>
<dbReference type="PANTHER" id="PTHR30189">
    <property type="entry name" value="LPS-ASSEMBLY PROTEIN"/>
    <property type="match status" value="1"/>
</dbReference>
<evidence type="ECO:0000256" key="2">
    <source>
        <dbReference type="SAM" id="SignalP"/>
    </source>
</evidence>
<dbReference type="InterPro" id="IPR050218">
    <property type="entry name" value="LptD"/>
</dbReference>
<evidence type="ECO:0000259" key="4">
    <source>
        <dbReference type="Pfam" id="PF13100"/>
    </source>
</evidence>
<dbReference type="GO" id="GO:1990351">
    <property type="term" value="C:transporter complex"/>
    <property type="evidence" value="ECO:0007669"/>
    <property type="project" value="TreeGrafter"/>
</dbReference>
<evidence type="ECO:0000313" key="5">
    <source>
        <dbReference type="EMBL" id="STD58752.1"/>
    </source>
</evidence>
<dbReference type="RefSeq" id="WP_260392455.1">
    <property type="nucleotide sequence ID" value="NZ_UFXS01000001.1"/>
</dbReference>
<dbReference type="Pfam" id="PF03968">
    <property type="entry name" value="LptD_N"/>
    <property type="match status" value="1"/>
</dbReference>